<dbReference type="InterPro" id="IPR020846">
    <property type="entry name" value="MFS_dom"/>
</dbReference>
<comment type="caution">
    <text evidence="11">The sequence shown here is derived from an EMBL/GenBank/DDBJ whole genome shotgun (WGS) entry which is preliminary data.</text>
</comment>
<dbReference type="Pfam" id="PF00083">
    <property type="entry name" value="Sugar_tr"/>
    <property type="match status" value="1"/>
</dbReference>
<feature type="transmembrane region" description="Helical" evidence="9">
    <location>
        <begin position="492"/>
        <end position="512"/>
    </location>
</feature>
<keyword evidence="5 9" id="KW-1133">Transmembrane helix</keyword>
<gene>
    <name evidence="11" type="ORF">EDB92DRAFT_1799168</name>
</gene>
<dbReference type="PROSITE" id="PS00217">
    <property type="entry name" value="SUGAR_TRANSPORT_2"/>
    <property type="match status" value="1"/>
</dbReference>
<dbReference type="InterPro" id="IPR003663">
    <property type="entry name" value="Sugar/inositol_transpt"/>
</dbReference>
<comment type="similarity">
    <text evidence="2 8">Belongs to the major facilitator superfamily. Sugar transporter (TC 2.A.1.1) family.</text>
</comment>
<feature type="transmembrane region" description="Helical" evidence="9">
    <location>
        <begin position="424"/>
        <end position="451"/>
    </location>
</feature>
<proteinExistence type="inferred from homology"/>
<dbReference type="PANTHER" id="PTHR48022:SF14">
    <property type="entry name" value="MAJOR FACILITATOR SUPERFAMILY (MFS) PROFILE DOMAIN-CONTAINING PROTEIN-RELATED"/>
    <property type="match status" value="1"/>
</dbReference>
<feature type="transmembrane region" description="Helical" evidence="9">
    <location>
        <begin position="162"/>
        <end position="180"/>
    </location>
</feature>
<keyword evidence="12" id="KW-1185">Reference proteome</keyword>
<organism evidence="11 12">
    <name type="scientific">Lactarius akahatsu</name>
    <dbReference type="NCBI Taxonomy" id="416441"/>
    <lineage>
        <taxon>Eukaryota</taxon>
        <taxon>Fungi</taxon>
        <taxon>Dikarya</taxon>
        <taxon>Basidiomycota</taxon>
        <taxon>Agaricomycotina</taxon>
        <taxon>Agaricomycetes</taxon>
        <taxon>Russulales</taxon>
        <taxon>Russulaceae</taxon>
        <taxon>Lactarius</taxon>
    </lineage>
</organism>
<dbReference type="EMBL" id="JAKELL010000031">
    <property type="protein sequence ID" value="KAH8990307.1"/>
    <property type="molecule type" value="Genomic_DNA"/>
</dbReference>
<evidence type="ECO:0000256" key="6">
    <source>
        <dbReference type="ARBA" id="ARBA00023136"/>
    </source>
</evidence>
<comment type="catalytic activity">
    <reaction evidence="7">
        <text>myo-inositol(out) + H(+)(out) = myo-inositol(in) + H(+)(in)</text>
        <dbReference type="Rhea" id="RHEA:60364"/>
        <dbReference type="ChEBI" id="CHEBI:15378"/>
        <dbReference type="ChEBI" id="CHEBI:17268"/>
    </reaction>
</comment>
<keyword evidence="6 9" id="KW-0472">Membrane</keyword>
<feature type="transmembrane region" description="Helical" evidence="9">
    <location>
        <begin position="364"/>
        <end position="384"/>
    </location>
</feature>
<keyword evidence="4 9" id="KW-0812">Transmembrane</keyword>
<evidence type="ECO:0000256" key="4">
    <source>
        <dbReference type="ARBA" id="ARBA00022692"/>
    </source>
</evidence>
<feature type="transmembrane region" description="Helical" evidence="9">
    <location>
        <begin position="224"/>
        <end position="243"/>
    </location>
</feature>
<feature type="domain" description="Major facilitator superfamily (MFS) profile" evidence="10">
    <location>
        <begin position="65"/>
        <end position="516"/>
    </location>
</feature>
<accession>A0AAD4LI31</accession>
<dbReference type="Proteomes" id="UP001201163">
    <property type="component" value="Unassembled WGS sequence"/>
</dbReference>
<evidence type="ECO:0000256" key="7">
    <source>
        <dbReference type="ARBA" id="ARBA00049119"/>
    </source>
</evidence>
<protein>
    <submittedName>
        <fullName evidence="11">General substrate transporter</fullName>
    </submittedName>
</protein>
<dbReference type="InterPro" id="IPR036259">
    <property type="entry name" value="MFS_trans_sf"/>
</dbReference>
<name>A0AAD4LI31_9AGAM</name>
<dbReference type="Gene3D" id="1.20.1250.20">
    <property type="entry name" value="MFS general substrate transporter like domains"/>
    <property type="match status" value="1"/>
</dbReference>
<feature type="transmembrane region" description="Helical" evidence="9">
    <location>
        <begin position="391"/>
        <end position="412"/>
    </location>
</feature>
<dbReference type="InterPro" id="IPR050360">
    <property type="entry name" value="MFS_Sugar_Transporters"/>
</dbReference>
<sequence>MLPDDYTVTTSAEADASSPLLPIPPSSARLHGGTLSVHPDGEHYSYAYGPTGLAGLCANTYTLRCAMFASIGGLTFGYDQGVIANVLVMKDFRTRWPVGPWELGLMTAVLELGCLFGVLGTGVFADRISRRTSIASACAVFCAGSALQTLARSLSQITGGRAIGGIGVGALSTLSPLYMAEISPPEVRGSLLALEQFSIVLGCVLGFWTGFLTRNITGSLSWRIPLGLQLVPGILLGLGVFALPDSPRLLVLHGKREAALASLAKLRLRSLAEARTDPLVQIELMEMEAEAVMLQRSTPINDGRFMRNEALAWARLFDRRYIDRTLIGTMVMFFQQWSGINALLYYGPLLMRSLGFDGSTVNLIMAGGVNIVQFLAVLPAILYIDTWGGRHLLRIGSVAMAVSHLLIALLVFEFGGQWGDHAAAAWVAVSCVYAFTVAYGTSIGPIGWVLPNEVFPLSMRGKGAALSAASNWLNNFFIGLVTPPLLESSPALTFGVFGSACFLAYLWATYVVPETANIPLEAIDELFRSPATQDDILMKKQVERELGLYDLMHGLTEDSSGESE</sequence>
<comment type="subcellular location">
    <subcellularLocation>
        <location evidence="1">Membrane</location>
        <topology evidence="1">Multi-pass membrane protein</topology>
    </subcellularLocation>
</comment>
<evidence type="ECO:0000256" key="5">
    <source>
        <dbReference type="ARBA" id="ARBA00022989"/>
    </source>
</evidence>
<evidence type="ECO:0000256" key="3">
    <source>
        <dbReference type="ARBA" id="ARBA00022448"/>
    </source>
</evidence>
<feature type="transmembrane region" description="Helical" evidence="9">
    <location>
        <begin position="325"/>
        <end position="344"/>
    </location>
</feature>
<evidence type="ECO:0000256" key="1">
    <source>
        <dbReference type="ARBA" id="ARBA00004141"/>
    </source>
</evidence>
<evidence type="ECO:0000259" key="10">
    <source>
        <dbReference type="PROSITE" id="PS50850"/>
    </source>
</evidence>
<evidence type="ECO:0000313" key="12">
    <source>
        <dbReference type="Proteomes" id="UP001201163"/>
    </source>
</evidence>
<dbReference type="GO" id="GO:0016020">
    <property type="term" value="C:membrane"/>
    <property type="evidence" value="ECO:0007669"/>
    <property type="project" value="UniProtKB-SubCell"/>
</dbReference>
<evidence type="ECO:0000256" key="2">
    <source>
        <dbReference type="ARBA" id="ARBA00010992"/>
    </source>
</evidence>
<dbReference type="InterPro" id="IPR005829">
    <property type="entry name" value="Sugar_transporter_CS"/>
</dbReference>
<dbReference type="InterPro" id="IPR005828">
    <property type="entry name" value="MFS_sugar_transport-like"/>
</dbReference>
<feature type="transmembrane region" description="Helical" evidence="9">
    <location>
        <begin position="103"/>
        <end position="125"/>
    </location>
</feature>
<feature type="transmembrane region" description="Helical" evidence="9">
    <location>
        <begin position="192"/>
        <end position="212"/>
    </location>
</feature>
<dbReference type="GO" id="GO:0005351">
    <property type="term" value="F:carbohydrate:proton symporter activity"/>
    <property type="evidence" value="ECO:0007669"/>
    <property type="project" value="TreeGrafter"/>
</dbReference>
<dbReference type="FunFam" id="1.20.1250.20:FF:000026">
    <property type="entry name" value="MFS quinate transporter QutD"/>
    <property type="match status" value="1"/>
</dbReference>
<keyword evidence="3 8" id="KW-0813">Transport</keyword>
<dbReference type="NCBIfam" id="TIGR00879">
    <property type="entry name" value="SP"/>
    <property type="match status" value="1"/>
</dbReference>
<dbReference type="PROSITE" id="PS50850">
    <property type="entry name" value="MFS"/>
    <property type="match status" value="1"/>
</dbReference>
<evidence type="ECO:0000256" key="9">
    <source>
        <dbReference type="SAM" id="Phobius"/>
    </source>
</evidence>
<reference evidence="11" key="1">
    <citation type="submission" date="2022-01" db="EMBL/GenBank/DDBJ databases">
        <title>Comparative genomics reveals a dynamic genome evolution in the ectomycorrhizal milk-cap (Lactarius) mushrooms.</title>
        <authorList>
            <consortium name="DOE Joint Genome Institute"/>
            <person name="Lebreton A."/>
            <person name="Tang N."/>
            <person name="Kuo A."/>
            <person name="LaButti K."/>
            <person name="Drula E."/>
            <person name="Barry K."/>
            <person name="Clum A."/>
            <person name="Lipzen A."/>
            <person name="Mousain D."/>
            <person name="Ng V."/>
            <person name="Wang R."/>
            <person name="Wang X."/>
            <person name="Dai Y."/>
            <person name="Henrissat B."/>
            <person name="Grigoriev I.V."/>
            <person name="Guerin-Laguette A."/>
            <person name="Yu F."/>
            <person name="Martin F.M."/>
        </authorList>
    </citation>
    <scope>NUCLEOTIDE SEQUENCE</scope>
    <source>
        <strain evidence="11">QP</strain>
    </source>
</reference>
<evidence type="ECO:0000313" key="11">
    <source>
        <dbReference type="EMBL" id="KAH8990307.1"/>
    </source>
</evidence>
<dbReference type="PANTHER" id="PTHR48022">
    <property type="entry name" value="PLASTIDIC GLUCOSE TRANSPORTER 4"/>
    <property type="match status" value="1"/>
</dbReference>
<dbReference type="AlphaFoldDB" id="A0AAD4LI31"/>
<dbReference type="PRINTS" id="PR00171">
    <property type="entry name" value="SUGRTRNSPORT"/>
</dbReference>
<dbReference type="SUPFAM" id="SSF103473">
    <property type="entry name" value="MFS general substrate transporter"/>
    <property type="match status" value="1"/>
</dbReference>
<evidence type="ECO:0000256" key="8">
    <source>
        <dbReference type="RuleBase" id="RU003346"/>
    </source>
</evidence>